<name>A0A0E9Q838_ANGAN</name>
<sequence length="63" mass="7639">MAFSQPARQLLSRYVKYSYEILSSQLYQSYQTYLYFQLSIFVHFQLNHSGNGKHIYIKFKLCF</sequence>
<reference evidence="1" key="2">
    <citation type="journal article" date="2015" name="Fish Shellfish Immunol.">
        <title>Early steps in the European eel (Anguilla anguilla)-Vibrio vulnificus interaction in the gills: Role of the RtxA13 toxin.</title>
        <authorList>
            <person name="Callol A."/>
            <person name="Pajuelo D."/>
            <person name="Ebbesson L."/>
            <person name="Teles M."/>
            <person name="MacKenzie S."/>
            <person name="Amaro C."/>
        </authorList>
    </citation>
    <scope>NUCLEOTIDE SEQUENCE</scope>
</reference>
<accession>A0A0E9Q838</accession>
<reference evidence="1" key="1">
    <citation type="submission" date="2014-11" db="EMBL/GenBank/DDBJ databases">
        <authorList>
            <person name="Amaro Gonzalez C."/>
        </authorList>
    </citation>
    <scope>NUCLEOTIDE SEQUENCE</scope>
</reference>
<dbReference type="EMBL" id="GBXM01095673">
    <property type="protein sequence ID" value="JAH12904.1"/>
    <property type="molecule type" value="Transcribed_RNA"/>
</dbReference>
<protein>
    <submittedName>
        <fullName evidence="1">Uncharacterized protein</fullName>
    </submittedName>
</protein>
<proteinExistence type="predicted"/>
<evidence type="ECO:0000313" key="1">
    <source>
        <dbReference type="EMBL" id="JAH12904.1"/>
    </source>
</evidence>
<organism evidence="1">
    <name type="scientific">Anguilla anguilla</name>
    <name type="common">European freshwater eel</name>
    <name type="synonym">Muraena anguilla</name>
    <dbReference type="NCBI Taxonomy" id="7936"/>
    <lineage>
        <taxon>Eukaryota</taxon>
        <taxon>Metazoa</taxon>
        <taxon>Chordata</taxon>
        <taxon>Craniata</taxon>
        <taxon>Vertebrata</taxon>
        <taxon>Euteleostomi</taxon>
        <taxon>Actinopterygii</taxon>
        <taxon>Neopterygii</taxon>
        <taxon>Teleostei</taxon>
        <taxon>Anguilliformes</taxon>
        <taxon>Anguillidae</taxon>
        <taxon>Anguilla</taxon>
    </lineage>
</organism>
<dbReference type="AlphaFoldDB" id="A0A0E9Q838"/>